<comment type="caution">
    <text evidence="3">The sequence shown here is derived from an EMBL/GenBank/DDBJ whole genome shotgun (WGS) entry which is preliminary data.</text>
</comment>
<gene>
    <name evidence="3" type="ORF">FisN_14Lh020</name>
</gene>
<sequence length="328" mass="35136">MKTASASILLSLSAVSYALEHPVAHAQLEPAQLDHLHDLYNSFQELQEDVQSSHHRDLALGDGALALGDALLCRFQLASCQTLTAAANVEAWADSLQPMQNSTTMGPLLTILNLATDVAESLAELAGLGTMTMVLNSADSVLKILSELLGNLRNFRGSSFDTLSAMESIDVVVHETGIAFQSLGMVWANFWASVTVAWTEAKGIVTEAYAISESMFITMYRDVIKASANFLMAFWTTTIEFVTTAGSQQKLACATGRIECSYEMWSYEMFPSLATLSLIGGNQPDTSIKPNATKPEPVSNVTGAANATLPVVNATESETLTNATQPEA</sequence>
<feature type="signal peptide" evidence="2">
    <location>
        <begin position="1"/>
        <end position="18"/>
    </location>
</feature>
<accession>A0A1Z5KI43</accession>
<evidence type="ECO:0000313" key="4">
    <source>
        <dbReference type="Proteomes" id="UP000198406"/>
    </source>
</evidence>
<name>A0A1Z5KI43_FISSO</name>
<protein>
    <submittedName>
        <fullName evidence="3">Uncharacterized protein</fullName>
    </submittedName>
</protein>
<dbReference type="Proteomes" id="UP000198406">
    <property type="component" value="Unassembled WGS sequence"/>
</dbReference>
<reference evidence="3 4" key="1">
    <citation type="journal article" date="2015" name="Plant Cell">
        <title>Oil accumulation by the oleaginous diatom Fistulifera solaris as revealed by the genome and transcriptome.</title>
        <authorList>
            <person name="Tanaka T."/>
            <person name="Maeda Y."/>
            <person name="Veluchamy A."/>
            <person name="Tanaka M."/>
            <person name="Abida H."/>
            <person name="Marechal E."/>
            <person name="Bowler C."/>
            <person name="Muto M."/>
            <person name="Sunaga Y."/>
            <person name="Tanaka M."/>
            <person name="Yoshino T."/>
            <person name="Taniguchi T."/>
            <person name="Fukuda Y."/>
            <person name="Nemoto M."/>
            <person name="Matsumoto M."/>
            <person name="Wong P.S."/>
            <person name="Aburatani S."/>
            <person name="Fujibuchi W."/>
        </authorList>
    </citation>
    <scope>NUCLEOTIDE SEQUENCE [LARGE SCALE GENOMIC DNA]</scope>
    <source>
        <strain evidence="3 4">JPCC DA0580</strain>
    </source>
</reference>
<feature type="region of interest" description="Disordered" evidence="1">
    <location>
        <begin position="309"/>
        <end position="328"/>
    </location>
</feature>
<feature type="chain" id="PRO_5013051971" evidence="2">
    <location>
        <begin position="19"/>
        <end position="328"/>
    </location>
</feature>
<dbReference type="AlphaFoldDB" id="A0A1Z5KI43"/>
<organism evidence="3 4">
    <name type="scientific">Fistulifera solaris</name>
    <name type="common">Oleaginous diatom</name>
    <dbReference type="NCBI Taxonomy" id="1519565"/>
    <lineage>
        <taxon>Eukaryota</taxon>
        <taxon>Sar</taxon>
        <taxon>Stramenopiles</taxon>
        <taxon>Ochrophyta</taxon>
        <taxon>Bacillariophyta</taxon>
        <taxon>Bacillariophyceae</taxon>
        <taxon>Bacillariophycidae</taxon>
        <taxon>Naviculales</taxon>
        <taxon>Naviculaceae</taxon>
        <taxon>Fistulifera</taxon>
    </lineage>
</organism>
<keyword evidence="2" id="KW-0732">Signal</keyword>
<dbReference type="EMBL" id="BDSP01000230">
    <property type="protein sequence ID" value="GAX25711.1"/>
    <property type="molecule type" value="Genomic_DNA"/>
</dbReference>
<feature type="compositionally biased region" description="Polar residues" evidence="1">
    <location>
        <begin position="314"/>
        <end position="328"/>
    </location>
</feature>
<keyword evidence="4" id="KW-1185">Reference proteome</keyword>
<evidence type="ECO:0000256" key="2">
    <source>
        <dbReference type="SAM" id="SignalP"/>
    </source>
</evidence>
<evidence type="ECO:0000256" key="1">
    <source>
        <dbReference type="SAM" id="MobiDB-lite"/>
    </source>
</evidence>
<evidence type="ECO:0000313" key="3">
    <source>
        <dbReference type="EMBL" id="GAX25711.1"/>
    </source>
</evidence>
<dbReference type="InParanoid" id="A0A1Z5KI43"/>
<proteinExistence type="predicted"/>